<feature type="region of interest" description="Disordered" evidence="1">
    <location>
        <begin position="116"/>
        <end position="192"/>
    </location>
</feature>
<accession>A0A4U5M416</accession>
<reference evidence="2 3" key="2">
    <citation type="journal article" date="2019" name="G3 (Bethesda)">
        <title>Hybrid Assembly of the Genome of the Entomopathogenic Nematode Steinernema carpocapsae Identifies the X-Chromosome.</title>
        <authorList>
            <person name="Serra L."/>
            <person name="Macchietto M."/>
            <person name="Macias-Munoz A."/>
            <person name="McGill C.J."/>
            <person name="Rodriguez I.M."/>
            <person name="Rodriguez B."/>
            <person name="Murad R."/>
            <person name="Mortazavi A."/>
        </authorList>
    </citation>
    <scope>NUCLEOTIDE SEQUENCE [LARGE SCALE GENOMIC DNA]</scope>
    <source>
        <strain evidence="2 3">ALL</strain>
    </source>
</reference>
<proteinExistence type="predicted"/>
<gene>
    <name evidence="2" type="ORF">L596_027346</name>
</gene>
<feature type="compositionally biased region" description="Low complexity" evidence="1">
    <location>
        <begin position="268"/>
        <end position="281"/>
    </location>
</feature>
<feature type="compositionally biased region" description="Basic residues" evidence="1">
    <location>
        <begin position="221"/>
        <end position="238"/>
    </location>
</feature>
<name>A0A4U5M416_STECR</name>
<evidence type="ECO:0000313" key="2">
    <source>
        <dbReference type="EMBL" id="TKR63528.1"/>
    </source>
</evidence>
<dbReference type="AlphaFoldDB" id="A0A4U5M416"/>
<dbReference type="EMBL" id="AZBU02000010">
    <property type="protein sequence ID" value="TKR63528.1"/>
    <property type="molecule type" value="Genomic_DNA"/>
</dbReference>
<reference evidence="2 3" key="1">
    <citation type="journal article" date="2015" name="Genome Biol.">
        <title>Comparative genomics of Steinernema reveals deeply conserved gene regulatory networks.</title>
        <authorList>
            <person name="Dillman A.R."/>
            <person name="Macchietto M."/>
            <person name="Porter C.F."/>
            <person name="Rogers A."/>
            <person name="Williams B."/>
            <person name="Antoshechkin I."/>
            <person name="Lee M.M."/>
            <person name="Goodwin Z."/>
            <person name="Lu X."/>
            <person name="Lewis E.E."/>
            <person name="Goodrich-Blair H."/>
            <person name="Stock S.P."/>
            <person name="Adams B.J."/>
            <person name="Sternberg P.W."/>
            <person name="Mortazavi A."/>
        </authorList>
    </citation>
    <scope>NUCLEOTIDE SEQUENCE [LARGE SCALE GENOMIC DNA]</scope>
    <source>
        <strain evidence="2 3">ALL</strain>
    </source>
</reference>
<organism evidence="2 3">
    <name type="scientific">Steinernema carpocapsae</name>
    <name type="common">Entomopathogenic nematode</name>
    <dbReference type="NCBI Taxonomy" id="34508"/>
    <lineage>
        <taxon>Eukaryota</taxon>
        <taxon>Metazoa</taxon>
        <taxon>Ecdysozoa</taxon>
        <taxon>Nematoda</taxon>
        <taxon>Chromadorea</taxon>
        <taxon>Rhabditida</taxon>
        <taxon>Tylenchina</taxon>
        <taxon>Panagrolaimomorpha</taxon>
        <taxon>Strongyloidoidea</taxon>
        <taxon>Steinernematidae</taxon>
        <taxon>Steinernema</taxon>
    </lineage>
</organism>
<protein>
    <submittedName>
        <fullName evidence="2">Uncharacterized protein</fullName>
    </submittedName>
</protein>
<dbReference type="Proteomes" id="UP000298663">
    <property type="component" value="Unassembled WGS sequence"/>
</dbReference>
<comment type="caution">
    <text evidence="2">The sequence shown here is derived from an EMBL/GenBank/DDBJ whole genome shotgun (WGS) entry which is preliminary data.</text>
</comment>
<feature type="region of interest" description="Disordered" evidence="1">
    <location>
        <begin position="212"/>
        <end position="305"/>
    </location>
</feature>
<dbReference type="OrthoDB" id="5853941at2759"/>
<feature type="compositionally biased region" description="Basic residues" evidence="1">
    <location>
        <begin position="133"/>
        <end position="148"/>
    </location>
</feature>
<evidence type="ECO:0000256" key="1">
    <source>
        <dbReference type="SAM" id="MobiDB-lite"/>
    </source>
</evidence>
<feature type="compositionally biased region" description="Basic and acidic residues" evidence="1">
    <location>
        <begin position="123"/>
        <end position="132"/>
    </location>
</feature>
<feature type="compositionally biased region" description="Basic residues" evidence="1">
    <location>
        <begin position="247"/>
        <end position="259"/>
    </location>
</feature>
<keyword evidence="3" id="KW-1185">Reference proteome</keyword>
<evidence type="ECO:0000313" key="3">
    <source>
        <dbReference type="Proteomes" id="UP000298663"/>
    </source>
</evidence>
<sequence length="305" mass="34349">MRIVCARKTKPIMIFATKTVRRNFEPGENVFVRRPHDKILRARCEKIAPINEGPFRIISTEPTSAKIDKGDGEVERVRLDCSQKHLIVSRPSGLLLTLVPLFQGHTPCPIWTIAMTTTGPKSGAEDAKTVRSEKRRLQKRTRSRRTSPTRRWPSNSIRSAPDFSKSTSGEEISKDEATKPNYQSLANVSIVEGKPPERRTLCETNLPRPFEQMQKSCSAKHAAKDHRSQKRTGPKRSQRPVSPSLHGTRKAPHHFKRKASPSQRQGHTQTAPNPTTKPAPAQHCGWQNGRRNPTFNGDPTERTDV</sequence>
<dbReference type="STRING" id="34508.A0A4U5M416"/>